<keyword evidence="3" id="KW-1185">Reference proteome</keyword>
<dbReference type="EMBL" id="FRDN01000017">
    <property type="protein sequence ID" value="SHN86513.1"/>
    <property type="molecule type" value="Genomic_DNA"/>
</dbReference>
<protein>
    <recommendedName>
        <fullName evidence="1">DUF551 domain-containing protein</fullName>
    </recommendedName>
</protein>
<dbReference type="RefSeq" id="WP_018213630.1">
    <property type="nucleotide sequence ID" value="NZ_FRDN01000017.1"/>
</dbReference>
<evidence type="ECO:0000259" key="1">
    <source>
        <dbReference type="Pfam" id="PF04448"/>
    </source>
</evidence>
<organism evidence="2 3">
    <name type="scientific">Desulfitobacterium chlororespirans DSM 11544</name>
    <dbReference type="NCBI Taxonomy" id="1121395"/>
    <lineage>
        <taxon>Bacteria</taxon>
        <taxon>Bacillati</taxon>
        <taxon>Bacillota</taxon>
        <taxon>Clostridia</taxon>
        <taxon>Eubacteriales</taxon>
        <taxon>Desulfitobacteriaceae</taxon>
        <taxon>Desulfitobacterium</taxon>
    </lineage>
</organism>
<dbReference type="InterPro" id="IPR007539">
    <property type="entry name" value="DUF551"/>
</dbReference>
<evidence type="ECO:0000313" key="3">
    <source>
        <dbReference type="Proteomes" id="UP000184010"/>
    </source>
</evidence>
<feature type="domain" description="DUF551" evidence="1">
    <location>
        <begin position="10"/>
        <end position="64"/>
    </location>
</feature>
<proteinExistence type="predicted"/>
<reference evidence="3" key="1">
    <citation type="submission" date="2016-12" db="EMBL/GenBank/DDBJ databases">
        <authorList>
            <person name="Varghese N."/>
            <person name="Submissions S."/>
        </authorList>
    </citation>
    <scope>NUCLEOTIDE SEQUENCE [LARGE SCALE GENOMIC DNA]</scope>
    <source>
        <strain evidence="3">DSM 11544</strain>
    </source>
</reference>
<dbReference type="STRING" id="1121395.SAMN02745215_04652"/>
<evidence type="ECO:0000313" key="2">
    <source>
        <dbReference type="EMBL" id="SHN86513.1"/>
    </source>
</evidence>
<gene>
    <name evidence="2" type="ORF">SAMN02745215_04652</name>
</gene>
<dbReference type="Proteomes" id="UP000184010">
    <property type="component" value="Unassembled WGS sequence"/>
</dbReference>
<dbReference type="AlphaFoldDB" id="A0A1M7UU42"/>
<name>A0A1M7UU42_9FIRM</name>
<sequence>MKQMMQEAFWISVVDRLPEVDVNILLCDANGNLFTGDYTGEVFEDFYGYECQDITHWMSIPKRPKKEGDMDE</sequence>
<accession>A0A1M7UU42</accession>
<dbReference type="Pfam" id="PF04448">
    <property type="entry name" value="DUF551"/>
    <property type="match status" value="1"/>
</dbReference>